<feature type="compositionally biased region" description="Low complexity" evidence="1">
    <location>
        <begin position="136"/>
        <end position="147"/>
    </location>
</feature>
<feature type="region of interest" description="Disordered" evidence="1">
    <location>
        <begin position="274"/>
        <end position="308"/>
    </location>
</feature>
<name>A0A5J4WI32_9EUKA</name>
<feature type="region of interest" description="Disordered" evidence="1">
    <location>
        <begin position="101"/>
        <end position="221"/>
    </location>
</feature>
<dbReference type="AlphaFoldDB" id="A0A5J4WI32"/>
<reference evidence="2 3" key="1">
    <citation type="submission" date="2019-03" db="EMBL/GenBank/DDBJ databases">
        <title>Single cell metagenomics reveals metabolic interactions within the superorganism composed of flagellate Streblomastix strix and complex community of Bacteroidetes bacteria on its surface.</title>
        <authorList>
            <person name="Treitli S.C."/>
            <person name="Kolisko M."/>
            <person name="Husnik F."/>
            <person name="Keeling P."/>
            <person name="Hampl V."/>
        </authorList>
    </citation>
    <scope>NUCLEOTIDE SEQUENCE [LARGE SCALE GENOMIC DNA]</scope>
    <source>
        <strain evidence="2">ST1C</strain>
    </source>
</reference>
<evidence type="ECO:0000313" key="3">
    <source>
        <dbReference type="Proteomes" id="UP000324800"/>
    </source>
</evidence>
<evidence type="ECO:0000256" key="1">
    <source>
        <dbReference type="SAM" id="MobiDB-lite"/>
    </source>
</evidence>
<sequence>MNQRTPRSKSNQQSSVNDNKTNNNKEIIKKPEQFDQAKSENKQQTIKQDQKQIPSRSISPPFSHFLQKIVRFSWETKTLRQLLFIQCRALRETNKQTGVARNKILEKREKKKNDGNDNESSSDNNRYKLKKQERMGLLGKQKGGKLLFQRNKQEEKVEQVKNQNKRVSHNKFQEEGYYEQYDEDEDDEELSDDVDGYEDEDEKRKKQIKKERKREKRRKKEEELQKYSKIDLFDASDQEQTKVNLENKMAEQQPSRRVREKRIKRNSIKEDEIHVSNENIDEDGEYIDRGCSSDTDKENEKDQNSKMKEGESWWHMRRRQNEIDAFTSKYVQTFFFAEDQLRKVALDIIGMKININENFIQQQSSLDSTHTRSNRRKNKPSPNKEPNETHSINQIQIYPFSHTLTLSQNDSVSVQRRRDCRVGLWPGERILFTKELVMRKRDQKRSIIKDDSSNSDVNMDGIREEIENLINNTKIEGKQKKSDEEETIQTSNQKKKMKTRKQSGITSQLREKKNKNIFYYGEEINDDEEIDFDKKLSNFNDIISTTKDDVKSHRRIFLSADSISFRALPPTWHLIYSPGTSIFNVLTKPQLNSESGELLK</sequence>
<dbReference type="Proteomes" id="UP000324800">
    <property type="component" value="Unassembled WGS sequence"/>
</dbReference>
<accession>A0A5J4WI32</accession>
<comment type="caution">
    <text evidence="2">The sequence shown here is derived from an EMBL/GenBank/DDBJ whole genome shotgun (WGS) entry which is preliminary data.</text>
</comment>
<feature type="compositionally biased region" description="Polar residues" evidence="1">
    <location>
        <begin position="1"/>
        <end position="16"/>
    </location>
</feature>
<proteinExistence type="predicted"/>
<feature type="region of interest" description="Disordered" evidence="1">
    <location>
        <begin position="1"/>
        <end position="60"/>
    </location>
</feature>
<feature type="compositionally biased region" description="Basic and acidic residues" evidence="1">
    <location>
        <begin position="103"/>
        <end position="115"/>
    </location>
</feature>
<feature type="region of interest" description="Disordered" evidence="1">
    <location>
        <begin position="364"/>
        <end position="389"/>
    </location>
</feature>
<feature type="region of interest" description="Disordered" evidence="1">
    <location>
        <begin position="477"/>
        <end position="507"/>
    </location>
</feature>
<feature type="compositionally biased region" description="Low complexity" evidence="1">
    <location>
        <begin position="42"/>
        <end position="53"/>
    </location>
</feature>
<evidence type="ECO:0000313" key="2">
    <source>
        <dbReference type="EMBL" id="KAA6393969.1"/>
    </source>
</evidence>
<organism evidence="2 3">
    <name type="scientific">Streblomastix strix</name>
    <dbReference type="NCBI Taxonomy" id="222440"/>
    <lineage>
        <taxon>Eukaryota</taxon>
        <taxon>Metamonada</taxon>
        <taxon>Preaxostyla</taxon>
        <taxon>Oxymonadida</taxon>
        <taxon>Streblomastigidae</taxon>
        <taxon>Streblomastix</taxon>
    </lineage>
</organism>
<protein>
    <submittedName>
        <fullName evidence="2">Uncharacterized protein</fullName>
    </submittedName>
</protein>
<feature type="compositionally biased region" description="Basic residues" evidence="1">
    <location>
        <begin position="205"/>
        <end position="219"/>
    </location>
</feature>
<feature type="compositionally biased region" description="Acidic residues" evidence="1">
    <location>
        <begin position="176"/>
        <end position="201"/>
    </location>
</feature>
<feature type="compositionally biased region" description="Basic and acidic residues" evidence="1">
    <location>
        <begin position="26"/>
        <end position="41"/>
    </location>
</feature>
<dbReference type="EMBL" id="SNRW01002083">
    <property type="protein sequence ID" value="KAA6393969.1"/>
    <property type="molecule type" value="Genomic_DNA"/>
</dbReference>
<feature type="compositionally biased region" description="Basic and acidic residues" evidence="1">
    <location>
        <begin position="294"/>
        <end position="308"/>
    </location>
</feature>
<gene>
    <name evidence="2" type="ORF">EZS28_010505</name>
</gene>